<reference evidence="3" key="1">
    <citation type="journal article" date="2019" name="Int. J. Syst. Evol. Microbiol.">
        <title>The Global Catalogue of Microorganisms (GCM) 10K type strain sequencing project: providing services to taxonomists for standard genome sequencing and annotation.</title>
        <authorList>
            <consortium name="The Broad Institute Genomics Platform"/>
            <consortium name="The Broad Institute Genome Sequencing Center for Infectious Disease"/>
            <person name="Wu L."/>
            <person name="Ma J."/>
        </authorList>
    </citation>
    <scope>NUCLEOTIDE SEQUENCE [LARGE SCALE GENOMIC DNA]</scope>
    <source>
        <strain evidence="3">JCM 9091</strain>
    </source>
</reference>
<proteinExistence type="predicted"/>
<name>A0ABP6M543_9ACTN</name>
<evidence type="ECO:0000313" key="3">
    <source>
        <dbReference type="Proteomes" id="UP001501532"/>
    </source>
</evidence>
<keyword evidence="3" id="KW-1185">Reference proteome</keyword>
<dbReference type="EMBL" id="BAAAUF010000125">
    <property type="protein sequence ID" value="GAA3079496.1"/>
    <property type="molecule type" value="Genomic_DNA"/>
</dbReference>
<feature type="region of interest" description="Disordered" evidence="1">
    <location>
        <begin position="134"/>
        <end position="159"/>
    </location>
</feature>
<feature type="compositionally biased region" description="Basic and acidic residues" evidence="1">
    <location>
        <begin position="134"/>
        <end position="152"/>
    </location>
</feature>
<comment type="caution">
    <text evidence="2">The sequence shown here is derived from an EMBL/GenBank/DDBJ whole genome shotgun (WGS) entry which is preliminary data.</text>
</comment>
<dbReference type="Proteomes" id="UP001501532">
    <property type="component" value="Unassembled WGS sequence"/>
</dbReference>
<protein>
    <submittedName>
        <fullName evidence="2">Uncharacterized protein</fullName>
    </submittedName>
</protein>
<feature type="region of interest" description="Disordered" evidence="1">
    <location>
        <begin position="1"/>
        <end position="28"/>
    </location>
</feature>
<evidence type="ECO:0000256" key="1">
    <source>
        <dbReference type="SAM" id="MobiDB-lite"/>
    </source>
</evidence>
<accession>A0ABP6M543</accession>
<evidence type="ECO:0000313" key="2">
    <source>
        <dbReference type="EMBL" id="GAA3079496.1"/>
    </source>
</evidence>
<sequence>MAAAVQEGQPVSRHRCGQMTASTPRHRTDGTVGGSNYCWAVTTYAYPDDLLEAQQALNEVRASLKALVKTLPYSVEPIDAWERPDGYWLATSRAYPDSPGWSEQEKKEVAALREKERDLTAVILTHPFWSEVAAPERPDARSQLKHALEREAGGSQEAA</sequence>
<gene>
    <name evidence="2" type="ORF">GCM10010448_71040</name>
</gene>
<organism evidence="2 3">
    <name type="scientific">Streptomyces glomeratus</name>
    <dbReference type="NCBI Taxonomy" id="284452"/>
    <lineage>
        <taxon>Bacteria</taxon>
        <taxon>Bacillati</taxon>
        <taxon>Actinomycetota</taxon>
        <taxon>Actinomycetes</taxon>
        <taxon>Kitasatosporales</taxon>
        <taxon>Streptomycetaceae</taxon>
        <taxon>Streptomyces</taxon>
    </lineage>
</organism>